<evidence type="ECO:0000313" key="9">
    <source>
        <dbReference type="Proteomes" id="UP000051574"/>
    </source>
</evidence>
<keyword evidence="2" id="KW-0719">Serine esterase</keyword>
<proteinExistence type="inferred from homology"/>
<dbReference type="PROSITE" id="PS00941">
    <property type="entry name" value="CARBOXYLESTERASE_B_2"/>
    <property type="match status" value="1"/>
</dbReference>
<dbReference type="PANTHER" id="PTHR43142:SF1">
    <property type="entry name" value="CARBOXYLIC ESTER HYDROLASE"/>
    <property type="match status" value="1"/>
</dbReference>
<name>A0A0T6B5G4_9SCAR</name>
<organism evidence="8 9">
    <name type="scientific">Oryctes borbonicus</name>
    <dbReference type="NCBI Taxonomy" id="1629725"/>
    <lineage>
        <taxon>Eukaryota</taxon>
        <taxon>Metazoa</taxon>
        <taxon>Ecdysozoa</taxon>
        <taxon>Arthropoda</taxon>
        <taxon>Hexapoda</taxon>
        <taxon>Insecta</taxon>
        <taxon>Pterygota</taxon>
        <taxon>Neoptera</taxon>
        <taxon>Endopterygota</taxon>
        <taxon>Coleoptera</taxon>
        <taxon>Polyphaga</taxon>
        <taxon>Scarabaeiformia</taxon>
        <taxon>Scarabaeidae</taxon>
        <taxon>Dynastinae</taxon>
        <taxon>Oryctes</taxon>
    </lineage>
</organism>
<gene>
    <name evidence="8" type="ORF">AMK59_4105</name>
</gene>
<comment type="caution">
    <text evidence="8">The sequence shown here is derived from an EMBL/GenBank/DDBJ whole genome shotgun (WGS) entry which is preliminary data.</text>
</comment>
<reference evidence="8 9" key="1">
    <citation type="submission" date="2015-09" db="EMBL/GenBank/DDBJ databases">
        <title>Draft genome of the scarab beetle Oryctes borbonicus.</title>
        <authorList>
            <person name="Meyer J.M."/>
            <person name="Markov G.V."/>
            <person name="Baskaran P."/>
            <person name="Herrmann M."/>
            <person name="Sommer R.J."/>
            <person name="Roedelsperger C."/>
        </authorList>
    </citation>
    <scope>NUCLEOTIDE SEQUENCE [LARGE SCALE GENOMIC DNA]</scope>
    <source>
        <strain evidence="8">OB123</strain>
        <tissue evidence="8">Whole animal</tissue>
    </source>
</reference>
<dbReference type="PROSITE" id="PS00122">
    <property type="entry name" value="CARBOXYLESTERASE_B_1"/>
    <property type="match status" value="1"/>
</dbReference>
<evidence type="ECO:0000256" key="1">
    <source>
        <dbReference type="ARBA" id="ARBA00005964"/>
    </source>
</evidence>
<dbReference type="SUPFAM" id="SSF53474">
    <property type="entry name" value="alpha/beta-Hydrolases"/>
    <property type="match status" value="1"/>
</dbReference>
<dbReference type="Gene3D" id="3.40.50.1820">
    <property type="entry name" value="alpha/beta hydrolase"/>
    <property type="match status" value="1"/>
</dbReference>
<comment type="similarity">
    <text evidence="1 6">Belongs to the type-B carboxylesterase/lipase family.</text>
</comment>
<accession>A0A0T6B5G4</accession>
<keyword evidence="4" id="KW-1015">Disulfide bond</keyword>
<evidence type="ECO:0000259" key="7">
    <source>
        <dbReference type="Pfam" id="PF00135"/>
    </source>
</evidence>
<dbReference type="AlphaFoldDB" id="A0A0T6B5G4"/>
<dbReference type="ESTHER" id="9scar-a0a0t6b5g4">
    <property type="family name" value="Carb_B_Arthropoda"/>
</dbReference>
<sequence length="563" mass="63008">MLADMDVVMIEFKPIIVLLILYCTGVTCGDEISAPLIEISNGWLQGTFEKSYNGRLYSSFQGIPYAKPPIGELRFQPPKEPYNWTGTWIADTKQSCMYHTGSEITGDEDCLYLNVFVPREKINPSDNLNVFVHIHGGGFLIWNANYYAGPKYLMDEDVVFVTMNYRLGAFGFLSTGDDVVAGNNGLKDQVLALEWIQKNIIYFGGNPDSVTITGMSAGSVCTHLHYFSPLSRGLFHRGVSQSGTALDYWAFEESPLKKAEDLGQKVGCPIDSTKDLRDCLLTRSAKEIVNSQQKFLSADKREGPSFRPTIEKEHDGAFLTEHPYKLLENGNIADVPWIVATNEGEGNFMIALSTFTVSQFFEKFNEIAPSMLGYDDVEDDKKQAITDAIKKHYSQGHGHLHEDATTLNEILTDRMFLSSADKAAKLQAKMNKSPVYFYIFGYRGQHSSLDHVLPETDHIGPAHGDDVLYYLHSRVAEEKLSEADERMKSVFLQWLINYADTDEPKIDGVNWTPVSGNKIILEFLYFGSDGIFDEVGEGLGANALWNRLSLGGYKEADNVKDEL</sequence>
<evidence type="ECO:0000256" key="4">
    <source>
        <dbReference type="ARBA" id="ARBA00023157"/>
    </source>
</evidence>
<evidence type="ECO:0000256" key="3">
    <source>
        <dbReference type="ARBA" id="ARBA00022801"/>
    </source>
</evidence>
<evidence type="ECO:0000313" key="8">
    <source>
        <dbReference type="EMBL" id="KRT82414.1"/>
    </source>
</evidence>
<evidence type="ECO:0000256" key="6">
    <source>
        <dbReference type="RuleBase" id="RU361235"/>
    </source>
</evidence>
<dbReference type="Pfam" id="PF00135">
    <property type="entry name" value="COesterase"/>
    <property type="match status" value="1"/>
</dbReference>
<dbReference type="EMBL" id="LJIG01009771">
    <property type="protein sequence ID" value="KRT82414.1"/>
    <property type="molecule type" value="Genomic_DNA"/>
</dbReference>
<dbReference type="OrthoDB" id="6846267at2759"/>
<keyword evidence="5" id="KW-0325">Glycoprotein</keyword>
<dbReference type="InterPro" id="IPR019819">
    <property type="entry name" value="Carboxylesterase_B_CS"/>
</dbReference>
<dbReference type="GO" id="GO:0052689">
    <property type="term" value="F:carboxylic ester hydrolase activity"/>
    <property type="evidence" value="ECO:0007669"/>
    <property type="project" value="UniProtKB-KW"/>
</dbReference>
<dbReference type="PANTHER" id="PTHR43142">
    <property type="entry name" value="CARBOXYLIC ESTER HYDROLASE"/>
    <property type="match status" value="1"/>
</dbReference>
<evidence type="ECO:0000256" key="2">
    <source>
        <dbReference type="ARBA" id="ARBA00022487"/>
    </source>
</evidence>
<dbReference type="Proteomes" id="UP000051574">
    <property type="component" value="Unassembled WGS sequence"/>
</dbReference>
<dbReference type="InterPro" id="IPR029058">
    <property type="entry name" value="AB_hydrolase_fold"/>
</dbReference>
<protein>
    <recommendedName>
        <fullName evidence="6">Carboxylic ester hydrolase</fullName>
        <ecNumber evidence="6">3.1.1.-</ecNumber>
    </recommendedName>
</protein>
<dbReference type="EC" id="3.1.1.-" evidence="6"/>
<keyword evidence="9" id="KW-1185">Reference proteome</keyword>
<evidence type="ECO:0000256" key="5">
    <source>
        <dbReference type="ARBA" id="ARBA00023180"/>
    </source>
</evidence>
<feature type="domain" description="Carboxylesterase type B" evidence="7">
    <location>
        <begin position="34"/>
        <end position="517"/>
    </location>
</feature>
<dbReference type="InterPro" id="IPR019826">
    <property type="entry name" value="Carboxylesterase_B_AS"/>
</dbReference>
<dbReference type="InterPro" id="IPR002018">
    <property type="entry name" value="CarbesteraseB"/>
</dbReference>
<keyword evidence="3 6" id="KW-0378">Hydrolase</keyword>